<dbReference type="STRING" id="1450537.A0A395I188"/>
<reference evidence="1 2" key="1">
    <citation type="submission" date="2018-02" db="EMBL/GenBank/DDBJ databases">
        <title>The genomes of Aspergillus section Nigri reveals drivers in fungal speciation.</title>
        <authorList>
            <consortium name="DOE Joint Genome Institute"/>
            <person name="Vesth T.C."/>
            <person name="Nybo J."/>
            <person name="Theobald S."/>
            <person name="Brandl J."/>
            <person name="Frisvad J.C."/>
            <person name="Nielsen K.F."/>
            <person name="Lyhne E.K."/>
            <person name="Kogle M.E."/>
            <person name="Kuo A."/>
            <person name="Riley R."/>
            <person name="Clum A."/>
            <person name="Nolan M."/>
            <person name="Lipzen A."/>
            <person name="Salamov A."/>
            <person name="Henrissat B."/>
            <person name="Wiebenga A."/>
            <person name="De vries R.P."/>
            <person name="Grigoriev I.V."/>
            <person name="Mortensen U.H."/>
            <person name="Andersen M.R."/>
            <person name="Baker S.E."/>
        </authorList>
    </citation>
    <scope>NUCLEOTIDE SEQUENCE [LARGE SCALE GENOMIC DNA]</scope>
    <source>
        <strain evidence="1 2">CBS 101889</strain>
    </source>
</reference>
<dbReference type="OrthoDB" id="3439209at2759"/>
<dbReference type="Proteomes" id="UP000248961">
    <property type="component" value="Unassembled WGS sequence"/>
</dbReference>
<dbReference type="GeneID" id="37202532"/>
<dbReference type="RefSeq" id="XP_025552720.1">
    <property type="nucleotide sequence ID" value="XM_025698243.1"/>
</dbReference>
<organism evidence="1 2">
    <name type="scientific">Aspergillus homomorphus (strain CBS 101889)</name>
    <dbReference type="NCBI Taxonomy" id="1450537"/>
    <lineage>
        <taxon>Eukaryota</taxon>
        <taxon>Fungi</taxon>
        <taxon>Dikarya</taxon>
        <taxon>Ascomycota</taxon>
        <taxon>Pezizomycotina</taxon>
        <taxon>Eurotiomycetes</taxon>
        <taxon>Eurotiomycetidae</taxon>
        <taxon>Eurotiales</taxon>
        <taxon>Aspergillaceae</taxon>
        <taxon>Aspergillus</taxon>
        <taxon>Aspergillus subgen. Circumdati</taxon>
    </lineage>
</organism>
<name>A0A395I188_ASPHC</name>
<evidence type="ECO:0000313" key="1">
    <source>
        <dbReference type="EMBL" id="RAL13566.1"/>
    </source>
</evidence>
<proteinExistence type="predicted"/>
<accession>A0A395I188</accession>
<keyword evidence="2" id="KW-1185">Reference proteome</keyword>
<gene>
    <name evidence="1" type="ORF">BO97DRAFT_442235</name>
</gene>
<protein>
    <recommendedName>
        <fullName evidence="3">Myb-like domain-containing protein</fullName>
    </recommendedName>
</protein>
<dbReference type="AlphaFoldDB" id="A0A395I188"/>
<sequence>MEIDPRSSEDIEMTNTFMIISDSIKEKDVSYWSSYPSASDSRKDEDPSYIIHGLPILAEDFCSYALPLAKRDPLRTNCSQPRQPIHTIEAPPGTIVTFPPATCADDDPIAIAYLDSEDTPRDNLVAHCDQPSEKLWSCHCGGALLQDPEPTNNSITEVSLSKVEWSPDHNSATTFDSGFQGAESTSDASSPITWPIPEAPATCAAHCMDVNRSVGAFAAPCLSSTSFSCNGDLGSAFDQLISMSDHSDDSFQSSPVRLSDTPDSLAGVYTGKFGFPQLVLGQGRQISSQGPTDFQSVSTYSQYRDTLTFVPPLPPLLPIDTTTTVDVEALKKPTGASELKNDLLIQYKQRGWSYKAIKEACKFKEAESTLRGRYRTLTKPKGSRVRKPQWLEKDIELLCEAVSCLAYGGRQACPYLCDYRSRSTILPPKVSWKNVARYIYDNGGSYLFGNATCKKKWCEVHSVIS</sequence>
<dbReference type="EMBL" id="KZ824278">
    <property type="protein sequence ID" value="RAL13566.1"/>
    <property type="molecule type" value="Genomic_DNA"/>
</dbReference>
<dbReference type="VEuPathDB" id="FungiDB:BO97DRAFT_442235"/>
<evidence type="ECO:0000313" key="2">
    <source>
        <dbReference type="Proteomes" id="UP000248961"/>
    </source>
</evidence>
<evidence type="ECO:0008006" key="3">
    <source>
        <dbReference type="Google" id="ProtNLM"/>
    </source>
</evidence>